<dbReference type="Proteomes" id="UP000764045">
    <property type="component" value="Unassembled WGS sequence"/>
</dbReference>
<comment type="caution">
    <text evidence="1">The sequence shown here is derived from an EMBL/GenBank/DDBJ whole genome shotgun (WGS) entry which is preliminary data.</text>
</comment>
<reference evidence="1 2" key="1">
    <citation type="journal article" date="2021" name="Sci. Rep.">
        <title>The distribution of antibiotic resistance genes in chicken gut microbiota commensals.</title>
        <authorList>
            <person name="Juricova H."/>
            <person name="Matiasovicova J."/>
            <person name="Kubasova T."/>
            <person name="Cejkova D."/>
            <person name="Rychlik I."/>
        </authorList>
    </citation>
    <scope>NUCLEOTIDE SEQUENCE [LARGE SCALE GENOMIC DNA]</scope>
    <source>
        <strain evidence="1 2">An819</strain>
    </source>
</reference>
<evidence type="ECO:0000313" key="1">
    <source>
        <dbReference type="EMBL" id="MBM6661857.1"/>
    </source>
</evidence>
<dbReference type="EMBL" id="JACJJL010000013">
    <property type="protein sequence ID" value="MBM6661857.1"/>
    <property type="molecule type" value="Genomic_DNA"/>
</dbReference>
<accession>A0A939B5A8</accession>
<gene>
    <name evidence="1" type="ORF">H6B30_08880</name>
</gene>
<protein>
    <submittedName>
        <fullName evidence="1">Uncharacterized protein</fullName>
    </submittedName>
</protein>
<organism evidence="1 2">
    <name type="scientific">Marseilla massiliensis</name>
    <dbReference type="NCBI Taxonomy" id="1841864"/>
    <lineage>
        <taxon>Bacteria</taxon>
        <taxon>Pseudomonadati</taxon>
        <taxon>Bacteroidota</taxon>
        <taxon>Bacteroidia</taxon>
        <taxon>Bacteroidales</taxon>
        <taxon>Prevotellaceae</taxon>
        <taxon>Marseilla</taxon>
    </lineage>
</organism>
<keyword evidence="2" id="KW-1185">Reference proteome</keyword>
<proteinExistence type="predicted"/>
<dbReference type="AlphaFoldDB" id="A0A939B5A8"/>
<evidence type="ECO:0000313" key="2">
    <source>
        <dbReference type="Proteomes" id="UP000764045"/>
    </source>
</evidence>
<sequence length="65" mass="6795">MAVHKAITDAGELGLCAIELAGGVVVGCYEIDGELAYTEWLGGTAVIKTDAHGVLRAYYNGKPIE</sequence>
<name>A0A939B5A8_9BACT</name>